<feature type="compositionally biased region" description="Low complexity" evidence="5">
    <location>
        <begin position="332"/>
        <end position="345"/>
    </location>
</feature>
<feature type="domain" description="B box-type" evidence="6">
    <location>
        <begin position="100"/>
        <end position="135"/>
    </location>
</feature>
<dbReference type="PANTHER" id="PTHR25465">
    <property type="entry name" value="B-BOX DOMAIN CONTAINING"/>
    <property type="match status" value="1"/>
</dbReference>
<evidence type="ECO:0000256" key="3">
    <source>
        <dbReference type="ARBA" id="ARBA00022833"/>
    </source>
</evidence>
<proteinExistence type="predicted"/>
<comment type="caution">
    <text evidence="7">The sequence shown here is derived from an EMBL/GenBank/DDBJ whole genome shotgun (WGS) entry which is preliminary data.</text>
</comment>
<keyword evidence="2 4" id="KW-0863">Zinc-finger</keyword>
<gene>
    <name evidence="7" type="ORF">NDU88_007989</name>
</gene>
<protein>
    <recommendedName>
        <fullName evidence="6">B box-type domain-containing protein</fullName>
    </recommendedName>
</protein>
<reference evidence="7" key="1">
    <citation type="journal article" date="2022" name="bioRxiv">
        <title>Sequencing and chromosome-scale assembly of the giantPleurodeles waltlgenome.</title>
        <authorList>
            <person name="Brown T."/>
            <person name="Elewa A."/>
            <person name="Iarovenko S."/>
            <person name="Subramanian E."/>
            <person name="Araus A.J."/>
            <person name="Petzold A."/>
            <person name="Susuki M."/>
            <person name="Suzuki K.-i.T."/>
            <person name="Hayashi T."/>
            <person name="Toyoda A."/>
            <person name="Oliveira C."/>
            <person name="Osipova E."/>
            <person name="Leigh N.D."/>
            <person name="Simon A."/>
            <person name="Yun M.H."/>
        </authorList>
    </citation>
    <scope>NUCLEOTIDE SEQUENCE</scope>
    <source>
        <strain evidence="7">20211129_DDA</strain>
        <tissue evidence="7">Liver</tissue>
    </source>
</reference>
<organism evidence="7 8">
    <name type="scientific">Pleurodeles waltl</name>
    <name type="common">Iberian ribbed newt</name>
    <dbReference type="NCBI Taxonomy" id="8319"/>
    <lineage>
        <taxon>Eukaryota</taxon>
        <taxon>Metazoa</taxon>
        <taxon>Chordata</taxon>
        <taxon>Craniata</taxon>
        <taxon>Vertebrata</taxon>
        <taxon>Euteleostomi</taxon>
        <taxon>Amphibia</taxon>
        <taxon>Batrachia</taxon>
        <taxon>Caudata</taxon>
        <taxon>Salamandroidea</taxon>
        <taxon>Salamandridae</taxon>
        <taxon>Pleurodelinae</taxon>
        <taxon>Pleurodeles</taxon>
    </lineage>
</organism>
<sequence length="480" mass="54295">MGCLEKHWRSGVKEYKCPVCCTVYKKKPKLSKSTTIAKLVERQQPKRGNGEPWCRDCAGERVERFCLTCGYSYCVTHLARHRSGDHLLLRPLSAEVQWPCREHDQPLQLYCPLHEKPLCAPCAAQQHADCKPVPLRPQLQIALENCGQRIIDIGKNIKRKEEDIQKRRNESSHIQKYVSEIKSMLSSDFRAMIKYIEEQEKAMLQRIDYEEQLAQQKIIDSVTILTVELAKQQKIKTCLEQAAEENWLGLLKDTQKAKEIDSASVLPVEDISLDETINTLTCAVVEVKELLLGNKSLEKYILPVNSEPGHVDLVRQSDDAASPEMEQSVRLSPSPGSSSPLAPTSNPDTNLHCMPNIKPSPFSQYAVDLSFDPQTVSCYLRLAQENRVVIVSDVKCSYAASPRFYVLLLAYSMSCRAVRSSVLFCLASQLLLPNIQLRWGTSTPCVKNRHSHCGISDIYLMPKSKSMLISQERDMCDINN</sequence>
<dbReference type="PANTHER" id="PTHR25465:SF36">
    <property type="entry name" value="E3 UBIQUITIN-PROTEIN LIGASE TRIM7"/>
    <property type="match status" value="1"/>
</dbReference>
<evidence type="ECO:0000313" key="7">
    <source>
        <dbReference type="EMBL" id="KAJ1129623.1"/>
    </source>
</evidence>
<dbReference type="GO" id="GO:0008270">
    <property type="term" value="F:zinc ion binding"/>
    <property type="evidence" value="ECO:0007669"/>
    <property type="project" value="UniProtKB-KW"/>
</dbReference>
<evidence type="ECO:0000256" key="4">
    <source>
        <dbReference type="PROSITE-ProRule" id="PRU00024"/>
    </source>
</evidence>
<accession>A0AAV7PN05</accession>
<evidence type="ECO:0000259" key="6">
    <source>
        <dbReference type="PROSITE" id="PS50119"/>
    </source>
</evidence>
<keyword evidence="3" id="KW-0862">Zinc</keyword>
<dbReference type="InterPro" id="IPR051051">
    <property type="entry name" value="E3_ubiq-ligase_TRIM/RNF"/>
</dbReference>
<dbReference type="PROSITE" id="PS50119">
    <property type="entry name" value="ZF_BBOX"/>
    <property type="match status" value="1"/>
</dbReference>
<feature type="region of interest" description="Disordered" evidence="5">
    <location>
        <begin position="318"/>
        <end position="350"/>
    </location>
</feature>
<evidence type="ECO:0000256" key="2">
    <source>
        <dbReference type="ARBA" id="ARBA00022771"/>
    </source>
</evidence>
<keyword evidence="8" id="KW-1185">Reference proteome</keyword>
<dbReference type="EMBL" id="JANPWB010000011">
    <property type="protein sequence ID" value="KAJ1129623.1"/>
    <property type="molecule type" value="Genomic_DNA"/>
</dbReference>
<dbReference type="AlphaFoldDB" id="A0AAV7PN05"/>
<evidence type="ECO:0000313" key="8">
    <source>
        <dbReference type="Proteomes" id="UP001066276"/>
    </source>
</evidence>
<dbReference type="InterPro" id="IPR000315">
    <property type="entry name" value="Znf_B-box"/>
</dbReference>
<dbReference type="Proteomes" id="UP001066276">
    <property type="component" value="Chromosome 7"/>
</dbReference>
<keyword evidence="1" id="KW-0479">Metal-binding</keyword>
<name>A0AAV7PN05_PLEWA</name>
<evidence type="ECO:0000256" key="5">
    <source>
        <dbReference type="SAM" id="MobiDB-lite"/>
    </source>
</evidence>
<dbReference type="SUPFAM" id="SSF57845">
    <property type="entry name" value="B-box zinc-binding domain"/>
    <property type="match status" value="1"/>
</dbReference>
<evidence type="ECO:0000256" key="1">
    <source>
        <dbReference type="ARBA" id="ARBA00022723"/>
    </source>
</evidence>
<dbReference type="Gene3D" id="3.30.160.60">
    <property type="entry name" value="Classic Zinc Finger"/>
    <property type="match status" value="1"/>
</dbReference>